<dbReference type="InterPro" id="IPR050469">
    <property type="entry name" value="Diguanylate_Cyclase"/>
</dbReference>
<dbReference type="AlphaFoldDB" id="Q6AK77"/>
<evidence type="ECO:0000256" key="6">
    <source>
        <dbReference type="ARBA" id="ARBA00034247"/>
    </source>
</evidence>
<organism evidence="10 11">
    <name type="scientific">Desulfotalea psychrophila (strain LSv54 / DSM 12343)</name>
    <dbReference type="NCBI Taxonomy" id="177439"/>
    <lineage>
        <taxon>Bacteria</taxon>
        <taxon>Pseudomonadati</taxon>
        <taxon>Thermodesulfobacteriota</taxon>
        <taxon>Desulfobulbia</taxon>
        <taxon>Desulfobulbales</taxon>
        <taxon>Desulfocapsaceae</taxon>
        <taxon>Desulfotalea</taxon>
    </lineage>
</organism>
<feature type="domain" description="CHASE" evidence="8">
    <location>
        <begin position="144"/>
        <end position="263"/>
    </location>
</feature>
<proteinExistence type="predicted"/>
<keyword evidence="4 7" id="KW-1133">Transmembrane helix</keyword>
<dbReference type="eggNOG" id="COG3706">
    <property type="taxonomic scope" value="Bacteria"/>
</dbReference>
<evidence type="ECO:0000313" key="10">
    <source>
        <dbReference type="EMBL" id="CAG37249.1"/>
    </source>
</evidence>
<evidence type="ECO:0000313" key="11">
    <source>
        <dbReference type="Proteomes" id="UP000000602"/>
    </source>
</evidence>
<dbReference type="InterPro" id="IPR006189">
    <property type="entry name" value="CHASE_dom"/>
</dbReference>
<dbReference type="SUPFAM" id="SSF55073">
    <property type="entry name" value="Nucleotide cyclase"/>
    <property type="match status" value="1"/>
</dbReference>
<keyword evidence="5 7" id="KW-0472">Membrane</keyword>
<feature type="transmembrane region" description="Helical" evidence="7">
    <location>
        <begin position="311"/>
        <end position="331"/>
    </location>
</feature>
<dbReference type="GO" id="GO:0052621">
    <property type="term" value="F:diguanylate cyclase activity"/>
    <property type="evidence" value="ECO:0007669"/>
    <property type="project" value="UniProtKB-EC"/>
</dbReference>
<dbReference type="RefSeq" id="WP_011189761.1">
    <property type="nucleotide sequence ID" value="NC_006138.1"/>
</dbReference>
<dbReference type="Pfam" id="PF00990">
    <property type="entry name" value="GGDEF"/>
    <property type="match status" value="1"/>
</dbReference>
<comment type="catalytic activity">
    <reaction evidence="6">
        <text>2 GTP = 3',3'-c-di-GMP + 2 diphosphate</text>
        <dbReference type="Rhea" id="RHEA:24898"/>
        <dbReference type="ChEBI" id="CHEBI:33019"/>
        <dbReference type="ChEBI" id="CHEBI:37565"/>
        <dbReference type="ChEBI" id="CHEBI:58805"/>
        <dbReference type="EC" id="2.7.7.65"/>
    </reaction>
</comment>
<dbReference type="Gene3D" id="3.30.450.350">
    <property type="entry name" value="CHASE domain"/>
    <property type="match status" value="1"/>
</dbReference>
<dbReference type="InterPro" id="IPR043128">
    <property type="entry name" value="Rev_trsase/Diguanyl_cyclase"/>
</dbReference>
<evidence type="ECO:0000256" key="2">
    <source>
        <dbReference type="ARBA" id="ARBA00012528"/>
    </source>
</evidence>
<evidence type="ECO:0000256" key="1">
    <source>
        <dbReference type="ARBA" id="ARBA00004370"/>
    </source>
</evidence>
<dbReference type="GO" id="GO:0043709">
    <property type="term" value="P:cell adhesion involved in single-species biofilm formation"/>
    <property type="evidence" value="ECO:0007669"/>
    <property type="project" value="TreeGrafter"/>
</dbReference>
<dbReference type="PANTHER" id="PTHR45138:SF9">
    <property type="entry name" value="DIGUANYLATE CYCLASE DGCM-RELATED"/>
    <property type="match status" value="1"/>
</dbReference>
<dbReference type="Pfam" id="PF03924">
    <property type="entry name" value="CHASE"/>
    <property type="match status" value="1"/>
</dbReference>
<dbReference type="OrthoDB" id="5409660at2"/>
<dbReference type="FunFam" id="3.30.70.270:FF:000001">
    <property type="entry name" value="Diguanylate cyclase domain protein"/>
    <property type="match status" value="1"/>
</dbReference>
<protein>
    <recommendedName>
        <fullName evidence="2">diguanylate cyclase</fullName>
        <ecNumber evidence="2">2.7.7.65</ecNumber>
    </recommendedName>
</protein>
<name>Q6AK77_DESPS</name>
<dbReference type="SMART" id="SM01079">
    <property type="entry name" value="CHASE"/>
    <property type="match status" value="1"/>
</dbReference>
<dbReference type="NCBIfam" id="TIGR00254">
    <property type="entry name" value="GGDEF"/>
    <property type="match status" value="1"/>
</dbReference>
<reference evidence="11" key="1">
    <citation type="journal article" date="2004" name="Environ. Microbiol.">
        <title>The genome of Desulfotalea psychrophila, a sulfate-reducing bacterium from permanently cold Arctic sediments.</title>
        <authorList>
            <person name="Rabus R."/>
            <person name="Ruepp A."/>
            <person name="Frickey T."/>
            <person name="Rattei T."/>
            <person name="Fartmann B."/>
            <person name="Stark M."/>
            <person name="Bauer M."/>
            <person name="Zibat A."/>
            <person name="Lombardot T."/>
            <person name="Becker I."/>
            <person name="Amann J."/>
            <person name="Gellner K."/>
            <person name="Teeling H."/>
            <person name="Leuschner W.D."/>
            <person name="Gloeckner F.-O."/>
            <person name="Lupas A.N."/>
            <person name="Amann R."/>
            <person name="Klenk H.-P."/>
        </authorList>
    </citation>
    <scope>NUCLEOTIDE SEQUENCE [LARGE SCALE GENOMIC DNA]</scope>
    <source>
        <strain evidence="11">DSM 12343 / LSv54</strain>
    </source>
</reference>
<dbReference type="PROSITE" id="PS50887">
    <property type="entry name" value="GGDEF"/>
    <property type="match status" value="1"/>
</dbReference>
<dbReference type="PROSITE" id="PS50839">
    <property type="entry name" value="CHASE"/>
    <property type="match status" value="1"/>
</dbReference>
<dbReference type="InterPro" id="IPR042240">
    <property type="entry name" value="CHASE_sf"/>
</dbReference>
<evidence type="ECO:0000256" key="7">
    <source>
        <dbReference type="SAM" id="Phobius"/>
    </source>
</evidence>
<dbReference type="SMART" id="SM00267">
    <property type="entry name" value="GGDEF"/>
    <property type="match status" value="1"/>
</dbReference>
<dbReference type="InterPro" id="IPR000160">
    <property type="entry name" value="GGDEF_dom"/>
</dbReference>
<dbReference type="STRING" id="177439.DP2520"/>
<dbReference type="EC" id="2.7.7.65" evidence="2"/>
<dbReference type="Gene3D" id="3.30.70.270">
    <property type="match status" value="1"/>
</dbReference>
<comment type="subcellular location">
    <subcellularLocation>
        <location evidence="1">Membrane</location>
    </subcellularLocation>
</comment>
<sequence length="526" mass="58831">MKSHTSLNFLLAFILLGGICLSGWTSWLLYDAEEKVIVNEFQQSVNRLAIEIYHEALKNFEASQSLLTLYNNGEIVPSYDRFNNEARRLLVDYPGIHALGWIPRTARDRGGVSLFEVGAYFSDNEKSGTGEAIDTEGARGEALPVFYIEPVPGNSDRLGFDLAASPLMPALRRAMDEDLLQVTAPVDFVQEGNVQRGVVSLLPVYKGNPTTVVRRRQALFGFVVGVYQIDDILVSSHLTEDLAGIKLKLVDITSPVSTETLYSRDPRNVFVLQQSAFYQKKMPVILGRQWCLEAFPTVLYVERRRGFSSQLIFVFGIIFTSVVAFVLRAIVKKSVLTQEKLLEKKNELQEVNRKLKLVSSSDGLTGVFNRRTMDNFLSREWARAMREKSSISFIMADIDNFKLYNDNYGHLTGDECLKKVAEQLRKIPHRSTDLVARYGGEEFSLVLLNTTDAASVAEDCRRAIEDLQIAHAFSPTSNVVTISAGVSTCIPKSGMDSSLLVAAADKALYRAKRLGRNRIATNICEW</sequence>
<feature type="transmembrane region" description="Helical" evidence="7">
    <location>
        <begin position="7"/>
        <end position="30"/>
    </location>
</feature>
<gene>
    <name evidence="10" type="ordered locus">DP2520</name>
</gene>
<dbReference type="HOGENOM" id="CLU_000445_70_59_7"/>
<feature type="domain" description="GGDEF" evidence="9">
    <location>
        <begin position="389"/>
        <end position="524"/>
    </location>
</feature>
<keyword evidence="3 7" id="KW-0812">Transmembrane</keyword>
<dbReference type="PANTHER" id="PTHR45138">
    <property type="entry name" value="REGULATORY COMPONENTS OF SENSORY TRANSDUCTION SYSTEM"/>
    <property type="match status" value="1"/>
</dbReference>
<dbReference type="Proteomes" id="UP000000602">
    <property type="component" value="Chromosome"/>
</dbReference>
<dbReference type="GO" id="GO:0005886">
    <property type="term" value="C:plasma membrane"/>
    <property type="evidence" value="ECO:0007669"/>
    <property type="project" value="TreeGrafter"/>
</dbReference>
<evidence type="ECO:0000256" key="5">
    <source>
        <dbReference type="ARBA" id="ARBA00023136"/>
    </source>
</evidence>
<evidence type="ECO:0000259" key="8">
    <source>
        <dbReference type="PROSITE" id="PS50839"/>
    </source>
</evidence>
<dbReference type="eggNOG" id="COG3614">
    <property type="taxonomic scope" value="Bacteria"/>
</dbReference>
<keyword evidence="11" id="KW-1185">Reference proteome</keyword>
<dbReference type="GO" id="GO:0007165">
    <property type="term" value="P:signal transduction"/>
    <property type="evidence" value="ECO:0007669"/>
    <property type="project" value="UniProtKB-ARBA"/>
</dbReference>
<dbReference type="GO" id="GO:1902201">
    <property type="term" value="P:negative regulation of bacterial-type flagellum-dependent cell motility"/>
    <property type="evidence" value="ECO:0007669"/>
    <property type="project" value="TreeGrafter"/>
</dbReference>
<evidence type="ECO:0000256" key="3">
    <source>
        <dbReference type="ARBA" id="ARBA00022692"/>
    </source>
</evidence>
<dbReference type="CDD" id="cd01949">
    <property type="entry name" value="GGDEF"/>
    <property type="match status" value="1"/>
</dbReference>
<accession>Q6AK77</accession>
<evidence type="ECO:0000259" key="9">
    <source>
        <dbReference type="PROSITE" id="PS50887"/>
    </source>
</evidence>
<evidence type="ECO:0000256" key="4">
    <source>
        <dbReference type="ARBA" id="ARBA00022989"/>
    </source>
</evidence>
<dbReference type="InterPro" id="IPR029787">
    <property type="entry name" value="Nucleotide_cyclase"/>
</dbReference>
<dbReference type="KEGG" id="dps:DP2520"/>
<dbReference type="EMBL" id="CR522870">
    <property type="protein sequence ID" value="CAG37249.1"/>
    <property type="molecule type" value="Genomic_DNA"/>
</dbReference>